<keyword evidence="5" id="KW-0210">Decarboxylase</keyword>
<dbReference type="GO" id="GO:0006144">
    <property type="term" value="P:purine nucleobase metabolic process"/>
    <property type="evidence" value="ECO:0007669"/>
    <property type="project" value="UniProtKB-KW"/>
</dbReference>
<keyword evidence="7" id="KW-0456">Lyase</keyword>
<evidence type="ECO:0000256" key="5">
    <source>
        <dbReference type="ARBA" id="ARBA00022793"/>
    </source>
</evidence>
<evidence type="ECO:0000256" key="6">
    <source>
        <dbReference type="ARBA" id="ARBA00023002"/>
    </source>
</evidence>
<dbReference type="UniPathway" id="UPA00394">
    <property type="reaction ID" value="UER00650"/>
</dbReference>
<dbReference type="EMBL" id="SLXK01000041">
    <property type="protein sequence ID" value="TCP21655.1"/>
    <property type="molecule type" value="Genomic_DNA"/>
</dbReference>
<dbReference type="GO" id="GO:0016491">
    <property type="term" value="F:oxidoreductase activity"/>
    <property type="evidence" value="ECO:0007669"/>
    <property type="project" value="UniProtKB-KW"/>
</dbReference>
<dbReference type="Gene3D" id="1.10.3330.10">
    <property type="entry name" value="Oxo-4-hydroxy-4-carboxy-5-ureidoimidazoline decarboxylase"/>
    <property type="match status" value="1"/>
</dbReference>
<dbReference type="NCBIfam" id="TIGR03383">
    <property type="entry name" value="urate_oxi"/>
    <property type="match status" value="1"/>
</dbReference>
<dbReference type="GO" id="GO:0051997">
    <property type="term" value="F:2-oxo-4-hydroxy-4-carboxy-5-ureidoimidazoline decarboxylase activity"/>
    <property type="evidence" value="ECO:0007669"/>
    <property type="project" value="UniProtKB-EC"/>
</dbReference>
<dbReference type="InterPro" id="IPR018020">
    <property type="entry name" value="OHCU_decarboxylase"/>
</dbReference>
<evidence type="ECO:0000256" key="7">
    <source>
        <dbReference type="ARBA" id="ARBA00023239"/>
    </source>
</evidence>
<dbReference type="InterPro" id="IPR002042">
    <property type="entry name" value="Uricase"/>
</dbReference>
<comment type="catalytic activity">
    <reaction evidence="1">
        <text>5-hydroxy-2-oxo-4-ureido-2,5-dihydro-1H-imidazole-5-carboxylate + H(+) = (S)-allantoin + CO2</text>
        <dbReference type="Rhea" id="RHEA:26301"/>
        <dbReference type="ChEBI" id="CHEBI:15378"/>
        <dbReference type="ChEBI" id="CHEBI:15678"/>
        <dbReference type="ChEBI" id="CHEBI:16526"/>
        <dbReference type="ChEBI" id="CHEBI:58639"/>
        <dbReference type="EC" id="4.1.1.97"/>
    </reaction>
</comment>
<keyword evidence="10" id="KW-1185">Reference proteome</keyword>
<comment type="pathway">
    <text evidence="3">Purine metabolism; urate degradation; (S)-allantoin from urate: step 1/3.</text>
</comment>
<dbReference type="PANTHER" id="PTHR43466:SF1">
    <property type="entry name" value="2-OXO-4-HYDROXY-4-CARBOXY-5-UREIDOIMIDAZOLINE DECARBOXYLASE-RELATED"/>
    <property type="match status" value="1"/>
</dbReference>
<dbReference type="InterPro" id="IPR017580">
    <property type="entry name" value="OHCU_decarboxylase-1"/>
</dbReference>
<evidence type="ECO:0000256" key="3">
    <source>
        <dbReference type="ARBA" id="ARBA00004831"/>
    </source>
</evidence>
<keyword evidence="4" id="KW-0659">Purine metabolism</keyword>
<dbReference type="Pfam" id="PF09349">
    <property type="entry name" value="OHCU_decarbox"/>
    <property type="match status" value="1"/>
</dbReference>
<comment type="caution">
    <text evidence="9">The sequence shown here is derived from an EMBL/GenBank/DDBJ whole genome shotgun (WGS) entry which is preliminary data.</text>
</comment>
<dbReference type="Pfam" id="PF01014">
    <property type="entry name" value="Uricase"/>
    <property type="match status" value="2"/>
</dbReference>
<dbReference type="SUPFAM" id="SSF55620">
    <property type="entry name" value="Tetrahydrobiopterin biosynthesis enzymes-like"/>
    <property type="match status" value="2"/>
</dbReference>
<evidence type="ECO:0000256" key="2">
    <source>
        <dbReference type="ARBA" id="ARBA00004754"/>
    </source>
</evidence>
<protein>
    <submittedName>
        <fullName evidence="9">Urate oxidase/2-oxo-4-hydroxy-4-carboxy-5-ureidoimidazoline decarboxylase</fullName>
    </submittedName>
</protein>
<reference evidence="9 10" key="1">
    <citation type="submission" date="2019-03" db="EMBL/GenBank/DDBJ databases">
        <title>Genomic Encyclopedia of Type Strains, Phase IV (KMG-IV): sequencing the most valuable type-strain genomes for metagenomic binning, comparative biology and taxonomic classification.</title>
        <authorList>
            <person name="Goeker M."/>
        </authorList>
    </citation>
    <scope>NUCLEOTIDE SEQUENCE [LARGE SCALE GENOMIC DNA]</scope>
    <source>
        <strain evidence="9 10">DSM 19377</strain>
    </source>
</reference>
<evidence type="ECO:0000313" key="9">
    <source>
        <dbReference type="EMBL" id="TCP21655.1"/>
    </source>
</evidence>
<evidence type="ECO:0000313" key="10">
    <source>
        <dbReference type="Proteomes" id="UP000295416"/>
    </source>
</evidence>
<gene>
    <name evidence="9" type="ORF">EV207_1419</name>
</gene>
<sequence>MPHFTLKEINQMDQETFTETLGFIFEHSPWVARQAWMSRPFSSLSGIHSRMAEMVERASIGKKLALIRAHPDLATRVKVTEASRQEQAGAGFDKLSEEEYEEFLSLNQAYTKKFSFPFIKAVRGHNKDSIKRAMIERLKNNKQAELDLAIQEIYKIASFRLDNLIYSQEEKLMGTENRTMYYGKADVYVFRTFAKPLTGVKHIPESEFSERDNVIFGLNAKVALRGKKFLTSFTEGDNSLVVATDSMKNFIQRHAAEYEGATMEGLLAFISERFLEKYDHIESVEMSADEIPFEPIRVPADSGFEQSRLVYNSSRNQYATATVRVDRKANGFEVVEQASGLKDLHLIKVRGSSFYGYIKDEYTTLREETDRPLFIYLDINWKYSNPLDATGANPGNYVAAEQIRDISRTLFHQMDSRSIQQLIYHIGCRALERFPQLQEVSFESNNRTWITIVEDIAESEGKVYTEPLPPYGFQGFSVTRADIEKEGYVSTAEGRESKV</sequence>
<dbReference type="GO" id="GO:0019628">
    <property type="term" value="P:urate catabolic process"/>
    <property type="evidence" value="ECO:0007669"/>
    <property type="project" value="UniProtKB-UniPathway"/>
</dbReference>
<dbReference type="Gene3D" id="3.10.270.10">
    <property type="entry name" value="Urate Oxidase"/>
    <property type="match status" value="1"/>
</dbReference>
<dbReference type="NCBIfam" id="TIGR03164">
    <property type="entry name" value="UHCUDC"/>
    <property type="match status" value="1"/>
</dbReference>
<dbReference type="PANTHER" id="PTHR43466">
    <property type="entry name" value="2-OXO-4-HYDROXY-4-CARBOXY-5-UREIDOIMIDAZOLINE DECARBOXYLASE-RELATED"/>
    <property type="match status" value="1"/>
</dbReference>
<dbReference type="SUPFAM" id="SSF158694">
    <property type="entry name" value="UraD-Like"/>
    <property type="match status" value="1"/>
</dbReference>
<dbReference type="OrthoDB" id="9809009at2"/>
<evidence type="ECO:0000259" key="8">
    <source>
        <dbReference type="Pfam" id="PF09349"/>
    </source>
</evidence>
<accession>A0A4R2NK72</accession>
<evidence type="ECO:0000256" key="4">
    <source>
        <dbReference type="ARBA" id="ARBA00022631"/>
    </source>
</evidence>
<name>A0A4R2NK72_9BACL</name>
<comment type="pathway">
    <text evidence="2">Purine metabolism; urate degradation; (S)-allantoin from urate: step 3/3.</text>
</comment>
<feature type="domain" description="Oxo-4-hydroxy-4-carboxy-5-ureidoimidazoline decarboxylase" evidence="8">
    <location>
        <begin position="10"/>
        <end position="162"/>
    </location>
</feature>
<dbReference type="Proteomes" id="UP000295416">
    <property type="component" value="Unassembled WGS sequence"/>
</dbReference>
<keyword evidence="6" id="KW-0560">Oxidoreductase</keyword>
<dbReference type="RefSeq" id="WP_132747723.1">
    <property type="nucleotide sequence ID" value="NZ_SLXK01000041.1"/>
</dbReference>
<dbReference type="AlphaFoldDB" id="A0A4R2NK72"/>
<dbReference type="InterPro" id="IPR036778">
    <property type="entry name" value="OHCU_decarboxylase_sf"/>
</dbReference>
<dbReference type="GO" id="GO:0000255">
    <property type="term" value="P:allantoin metabolic process"/>
    <property type="evidence" value="ECO:0007669"/>
    <property type="project" value="InterPro"/>
</dbReference>
<proteinExistence type="predicted"/>
<evidence type="ECO:0000256" key="1">
    <source>
        <dbReference type="ARBA" id="ARBA00001163"/>
    </source>
</evidence>
<organism evidence="9 10">
    <name type="scientific">Scopulibacillus darangshiensis</name>
    <dbReference type="NCBI Taxonomy" id="442528"/>
    <lineage>
        <taxon>Bacteria</taxon>
        <taxon>Bacillati</taxon>
        <taxon>Bacillota</taxon>
        <taxon>Bacilli</taxon>
        <taxon>Bacillales</taxon>
        <taxon>Sporolactobacillaceae</taxon>
        <taxon>Scopulibacillus</taxon>
    </lineage>
</organism>